<evidence type="ECO:0000256" key="1">
    <source>
        <dbReference type="ARBA" id="ARBA00011040"/>
    </source>
</evidence>
<evidence type="ECO:0000259" key="4">
    <source>
        <dbReference type="Pfam" id="PF17886"/>
    </source>
</evidence>
<comment type="similarity">
    <text evidence="1">Belongs to the arsA ATPase family.</text>
</comment>
<feature type="region of interest" description="Disordered" evidence="2">
    <location>
        <begin position="48"/>
        <end position="89"/>
    </location>
</feature>
<dbReference type="InterPro" id="IPR025723">
    <property type="entry name" value="ArsA/GET3_ATPase-like"/>
</dbReference>
<dbReference type="InterPro" id="IPR016300">
    <property type="entry name" value="ATPase_ArsA/GET3"/>
</dbReference>
<dbReference type="PANTHER" id="PTHR10803">
    <property type="entry name" value="ARSENICAL PUMP-DRIVING ATPASE ARSENITE-TRANSLOCATING ATPASE"/>
    <property type="match status" value="1"/>
</dbReference>
<evidence type="ECO:0008006" key="7">
    <source>
        <dbReference type="Google" id="ProtNLM"/>
    </source>
</evidence>
<reference evidence="5 6" key="1">
    <citation type="submission" date="2020-03" db="EMBL/GenBank/DDBJ databases">
        <title>WGS of actinomycetes isolated from Thailand.</title>
        <authorList>
            <person name="Thawai C."/>
        </authorList>
    </citation>
    <scope>NUCLEOTIDE SEQUENCE [LARGE SCALE GENOMIC DNA]</scope>
    <source>
        <strain evidence="5 6">PLAI 1-29</strain>
    </source>
</reference>
<comment type="caution">
    <text evidence="5">The sequence shown here is derived from an EMBL/GenBank/DDBJ whole genome shotgun (WGS) entry which is preliminary data.</text>
</comment>
<feature type="domain" description="ArsA HSP20-like" evidence="4">
    <location>
        <begin position="502"/>
        <end position="561"/>
    </location>
</feature>
<sequence>MTGPGGAGRTTAAAASALAAARGGRRVLLLTTGAPGVLDALIGVALPPPAPVTRPTAAPVARTGPAGPAGASAGRGPVAAHHGPGAPWTAPVPAAPGLWAARIDGDAALRERLFGLQERAATALDLLGAAPLDRDELAVLPGSPGLALLRALRAVRALPPAPPLPGPARPPAAETSPAPASLPATGAGADGGHRGAVPSSVPSPGADPRPGAVPARITAGSAAAAASGSAPAREAAGPRPPGAVPGDGGAGPHPAVPETWDLVVVDLPPAAEALALLALPERFGWYLDRLLPPRRQAARALRPVLARLAGVPMPPPWLYEAAGRIRADLTAVTGLLDASTTTLRLVAEPGPAAVDALRRLRPGLALHGHRVDAVIAGKVLPTGSADPWLASLSGAQQSALKTLRADWAGTGGGTVLRELPHLGREPRGPGDLAALAAALGPLADAPWPDGPVAAGPAWAGGPVRAEAENGAAGHAGAVPAPGPVAGAGHRPVEDRRAAEGVLIWRIPLPGTEREEVELVRRGDELIVVAGGFRRMLPLPSALRRCTVSGAGLSGGELRVRFVPEPGLWPTAR</sequence>
<dbReference type="InterPro" id="IPR008978">
    <property type="entry name" value="HSP20-like_chaperone"/>
</dbReference>
<feature type="compositionally biased region" description="Pro residues" evidence="2">
    <location>
        <begin position="161"/>
        <end position="170"/>
    </location>
</feature>
<gene>
    <name evidence="5" type="ORF">HCK00_17825</name>
</gene>
<feature type="compositionally biased region" description="Low complexity" evidence="2">
    <location>
        <begin position="214"/>
        <end position="237"/>
    </location>
</feature>
<dbReference type="InterPro" id="IPR027417">
    <property type="entry name" value="P-loop_NTPase"/>
</dbReference>
<evidence type="ECO:0000259" key="3">
    <source>
        <dbReference type="Pfam" id="PF02374"/>
    </source>
</evidence>
<name>A0ABX1C359_9ACTN</name>
<protein>
    <recommendedName>
        <fullName evidence="7">ArsA HSP20-like domain-containing protein</fullName>
    </recommendedName>
</protein>
<dbReference type="Pfam" id="PF17886">
    <property type="entry name" value="ArsA_HSP20"/>
    <property type="match status" value="1"/>
</dbReference>
<dbReference type="PANTHER" id="PTHR10803:SF3">
    <property type="entry name" value="ATPASE GET3"/>
    <property type="match status" value="1"/>
</dbReference>
<evidence type="ECO:0000313" key="5">
    <source>
        <dbReference type="EMBL" id="NJQ02347.1"/>
    </source>
</evidence>
<dbReference type="Gene3D" id="3.40.50.300">
    <property type="entry name" value="P-loop containing nucleotide triphosphate hydrolases"/>
    <property type="match status" value="1"/>
</dbReference>
<dbReference type="Gene3D" id="2.60.40.790">
    <property type="match status" value="1"/>
</dbReference>
<keyword evidence="6" id="KW-1185">Reference proteome</keyword>
<feature type="compositionally biased region" description="Low complexity" evidence="2">
    <location>
        <begin position="468"/>
        <end position="489"/>
    </location>
</feature>
<dbReference type="InterPro" id="IPR040612">
    <property type="entry name" value="ArsA_HSP20-like"/>
</dbReference>
<dbReference type="EMBL" id="JAATEN010000014">
    <property type="protein sequence ID" value="NJQ02347.1"/>
    <property type="molecule type" value="Genomic_DNA"/>
</dbReference>
<evidence type="ECO:0000313" key="6">
    <source>
        <dbReference type="Proteomes" id="UP000695264"/>
    </source>
</evidence>
<proteinExistence type="inferred from homology"/>
<accession>A0ABX1C359</accession>
<feature type="compositionally biased region" description="Low complexity" evidence="2">
    <location>
        <begin position="171"/>
        <end position="187"/>
    </location>
</feature>
<feature type="region of interest" description="Disordered" evidence="2">
    <location>
        <begin position="161"/>
        <end position="255"/>
    </location>
</feature>
<evidence type="ECO:0000256" key="2">
    <source>
        <dbReference type="SAM" id="MobiDB-lite"/>
    </source>
</evidence>
<feature type="region of interest" description="Disordered" evidence="2">
    <location>
        <begin position="468"/>
        <end position="491"/>
    </location>
</feature>
<feature type="compositionally biased region" description="Low complexity" evidence="2">
    <location>
        <begin position="53"/>
        <end position="80"/>
    </location>
</feature>
<feature type="domain" description="ArsA/GET3 Anion-transporting ATPase-like" evidence="3">
    <location>
        <begin position="258"/>
        <end position="436"/>
    </location>
</feature>
<dbReference type="Proteomes" id="UP000695264">
    <property type="component" value="Unassembled WGS sequence"/>
</dbReference>
<organism evidence="5 6">
    <name type="scientific">Streptomyces zingiberis</name>
    <dbReference type="NCBI Taxonomy" id="2053010"/>
    <lineage>
        <taxon>Bacteria</taxon>
        <taxon>Bacillati</taxon>
        <taxon>Actinomycetota</taxon>
        <taxon>Actinomycetes</taxon>
        <taxon>Kitasatosporales</taxon>
        <taxon>Streptomycetaceae</taxon>
        <taxon>Streptomyces</taxon>
    </lineage>
</organism>
<dbReference type="Pfam" id="PF02374">
    <property type="entry name" value="ArsA_ATPase"/>
    <property type="match status" value="1"/>
</dbReference>
<dbReference type="SUPFAM" id="SSF52540">
    <property type="entry name" value="P-loop containing nucleoside triphosphate hydrolases"/>
    <property type="match status" value="2"/>
</dbReference>